<feature type="chain" id="PRO_5004719304" evidence="4">
    <location>
        <begin position="24"/>
        <end position="313"/>
    </location>
</feature>
<dbReference type="RefSeq" id="XP_009048125.1">
    <property type="nucleotide sequence ID" value="XM_009049877.1"/>
</dbReference>
<feature type="region of interest" description="Disordered" evidence="3">
    <location>
        <begin position="152"/>
        <end position="206"/>
    </location>
</feature>
<dbReference type="SUPFAM" id="SSF57424">
    <property type="entry name" value="LDL receptor-like module"/>
    <property type="match status" value="1"/>
</dbReference>
<reference evidence="5 6" key="1">
    <citation type="journal article" date="2013" name="Nature">
        <title>Insights into bilaterian evolution from three spiralian genomes.</title>
        <authorList>
            <person name="Simakov O."/>
            <person name="Marletaz F."/>
            <person name="Cho S.J."/>
            <person name="Edsinger-Gonzales E."/>
            <person name="Havlak P."/>
            <person name="Hellsten U."/>
            <person name="Kuo D.H."/>
            <person name="Larsson T."/>
            <person name="Lv J."/>
            <person name="Arendt D."/>
            <person name="Savage R."/>
            <person name="Osoegawa K."/>
            <person name="de Jong P."/>
            <person name="Grimwood J."/>
            <person name="Chapman J.A."/>
            <person name="Shapiro H."/>
            <person name="Aerts A."/>
            <person name="Otillar R.P."/>
            <person name="Terry A.Y."/>
            <person name="Boore J.L."/>
            <person name="Grigoriev I.V."/>
            <person name="Lindberg D.R."/>
            <person name="Seaver E.C."/>
            <person name="Weisblat D.A."/>
            <person name="Putnam N.H."/>
            <person name="Rokhsar D.S."/>
        </authorList>
    </citation>
    <scope>NUCLEOTIDE SEQUENCE [LARGE SCALE GENOMIC DNA]</scope>
</reference>
<keyword evidence="1" id="KW-1015">Disulfide bond</keyword>
<keyword evidence="6" id="KW-1185">Reference proteome</keyword>
<evidence type="ECO:0000256" key="3">
    <source>
        <dbReference type="SAM" id="MobiDB-lite"/>
    </source>
</evidence>
<dbReference type="EMBL" id="KB200522">
    <property type="protein sequence ID" value="ESP01182.1"/>
    <property type="molecule type" value="Genomic_DNA"/>
</dbReference>
<evidence type="ECO:0000256" key="4">
    <source>
        <dbReference type="SAM" id="SignalP"/>
    </source>
</evidence>
<evidence type="ECO:0000256" key="2">
    <source>
        <dbReference type="PROSITE-ProRule" id="PRU00124"/>
    </source>
</evidence>
<evidence type="ECO:0000313" key="6">
    <source>
        <dbReference type="Proteomes" id="UP000030746"/>
    </source>
</evidence>
<proteinExistence type="predicted"/>
<dbReference type="PROSITE" id="PS50068">
    <property type="entry name" value="LDLRA_2"/>
    <property type="match status" value="1"/>
</dbReference>
<dbReference type="GeneID" id="20250720"/>
<feature type="signal peptide" evidence="4">
    <location>
        <begin position="1"/>
        <end position="23"/>
    </location>
</feature>
<organism evidence="5 6">
    <name type="scientific">Lottia gigantea</name>
    <name type="common">Giant owl limpet</name>
    <dbReference type="NCBI Taxonomy" id="225164"/>
    <lineage>
        <taxon>Eukaryota</taxon>
        <taxon>Metazoa</taxon>
        <taxon>Spiralia</taxon>
        <taxon>Lophotrochozoa</taxon>
        <taxon>Mollusca</taxon>
        <taxon>Gastropoda</taxon>
        <taxon>Patellogastropoda</taxon>
        <taxon>Lottioidea</taxon>
        <taxon>Lottiidae</taxon>
        <taxon>Lottia</taxon>
    </lineage>
</organism>
<dbReference type="STRING" id="225164.V4B5A8"/>
<evidence type="ECO:0000256" key="1">
    <source>
        <dbReference type="ARBA" id="ARBA00023157"/>
    </source>
</evidence>
<sequence>MKILVSIVLCAVFLLVNVKEGSGIFDKHGKSEAKNYAISQEFSGFYKNILDKCNEIQDVSRFLCKTGNSSCCALFSAADFCVGKCEDNGINTQANILELFEAITLESCVELVAAYGNCQTPSSECTIIKLFLEICVIKFPLLVSPITSPITSQITSPTTSPTTSPLTSPITSPLTSPITSPLTSPVTSPLTSPVTSPNTSPLTSAVTSPLTSAVTSPLTSPVTSPITSRPAGVFYCDVLGSGRVQMPVSVWCDDTVDCNAHIEDEQAANCNGCIMGQFKCGASETTCQPATNLCNGMQDCENDFDESSRICAP</sequence>
<gene>
    <name evidence="5" type="ORF">LOTGIDRAFT_238307</name>
</gene>
<keyword evidence="4" id="KW-0732">Signal</keyword>
<dbReference type="Gene3D" id="2.40.128.620">
    <property type="match status" value="1"/>
</dbReference>
<comment type="caution">
    <text evidence="2">Lacks conserved residue(s) required for the propagation of feature annotation.</text>
</comment>
<dbReference type="HOGENOM" id="CLU_889306_0_0_1"/>
<protein>
    <submittedName>
        <fullName evidence="5">Uncharacterized protein</fullName>
    </submittedName>
</protein>
<dbReference type="InterPro" id="IPR002172">
    <property type="entry name" value="LDrepeatLR_classA_rpt"/>
</dbReference>
<feature type="compositionally biased region" description="Low complexity" evidence="3">
    <location>
        <begin position="152"/>
        <end position="204"/>
    </location>
</feature>
<dbReference type="SMART" id="SM00192">
    <property type="entry name" value="LDLa"/>
    <property type="match status" value="1"/>
</dbReference>
<dbReference type="CTD" id="20250720"/>
<dbReference type="InterPro" id="IPR036055">
    <property type="entry name" value="LDL_receptor-like_sf"/>
</dbReference>
<accession>V4B5A8</accession>
<dbReference type="AlphaFoldDB" id="V4B5A8"/>
<dbReference type="Proteomes" id="UP000030746">
    <property type="component" value="Unassembled WGS sequence"/>
</dbReference>
<dbReference type="KEGG" id="lgi:LOTGIDRAFT_238307"/>
<name>V4B5A8_LOTGI</name>
<evidence type="ECO:0000313" key="5">
    <source>
        <dbReference type="EMBL" id="ESP01182.1"/>
    </source>
</evidence>